<dbReference type="Proteomes" id="UP000265520">
    <property type="component" value="Unassembled WGS sequence"/>
</dbReference>
<protein>
    <recommendedName>
        <fullName evidence="3">RNase H type-1 domain-containing protein</fullName>
    </recommendedName>
</protein>
<keyword evidence="2" id="KW-1185">Reference proteome</keyword>
<organism evidence="1 2">
    <name type="scientific">Trifolium medium</name>
    <dbReference type="NCBI Taxonomy" id="97028"/>
    <lineage>
        <taxon>Eukaryota</taxon>
        <taxon>Viridiplantae</taxon>
        <taxon>Streptophyta</taxon>
        <taxon>Embryophyta</taxon>
        <taxon>Tracheophyta</taxon>
        <taxon>Spermatophyta</taxon>
        <taxon>Magnoliopsida</taxon>
        <taxon>eudicotyledons</taxon>
        <taxon>Gunneridae</taxon>
        <taxon>Pentapetalae</taxon>
        <taxon>rosids</taxon>
        <taxon>fabids</taxon>
        <taxon>Fabales</taxon>
        <taxon>Fabaceae</taxon>
        <taxon>Papilionoideae</taxon>
        <taxon>50 kb inversion clade</taxon>
        <taxon>NPAAA clade</taxon>
        <taxon>Hologalegina</taxon>
        <taxon>IRL clade</taxon>
        <taxon>Trifolieae</taxon>
        <taxon>Trifolium</taxon>
    </lineage>
</organism>
<dbReference type="AlphaFoldDB" id="A0A392RAJ2"/>
<proteinExistence type="predicted"/>
<name>A0A392RAJ2_9FABA</name>
<sequence length="49" mass="5625">MMVHEGQAYALQEATRWVQQWGLHNVAFLSDSQILVEAVNARDEGRRNV</sequence>
<accession>A0A392RAJ2</accession>
<evidence type="ECO:0000313" key="2">
    <source>
        <dbReference type="Proteomes" id="UP000265520"/>
    </source>
</evidence>
<dbReference type="EMBL" id="LXQA010196860">
    <property type="protein sequence ID" value="MCI32575.1"/>
    <property type="molecule type" value="Genomic_DNA"/>
</dbReference>
<evidence type="ECO:0000313" key="1">
    <source>
        <dbReference type="EMBL" id="MCI32575.1"/>
    </source>
</evidence>
<evidence type="ECO:0008006" key="3">
    <source>
        <dbReference type="Google" id="ProtNLM"/>
    </source>
</evidence>
<comment type="caution">
    <text evidence="1">The sequence shown here is derived from an EMBL/GenBank/DDBJ whole genome shotgun (WGS) entry which is preliminary data.</text>
</comment>
<reference evidence="1 2" key="1">
    <citation type="journal article" date="2018" name="Front. Plant Sci.">
        <title>Red Clover (Trifolium pratense) and Zigzag Clover (T. medium) - A Picture of Genomic Similarities and Differences.</title>
        <authorList>
            <person name="Dluhosova J."/>
            <person name="Istvanek J."/>
            <person name="Nedelnik J."/>
            <person name="Repkova J."/>
        </authorList>
    </citation>
    <scope>NUCLEOTIDE SEQUENCE [LARGE SCALE GENOMIC DNA]</scope>
    <source>
        <strain evidence="2">cv. 10/8</strain>
        <tissue evidence="1">Leaf</tissue>
    </source>
</reference>